<dbReference type="Proteomes" id="UP000002513">
    <property type="component" value="Chromosome"/>
</dbReference>
<reference evidence="1 2" key="1">
    <citation type="journal article" date="2001" name="Science">
        <title>Comparative genomics of Listeria species.</title>
        <authorList>
            <person name="Glaser P."/>
            <person name="Frangeul L."/>
            <person name="Buchrieser C."/>
            <person name="Rusniok C."/>
            <person name="Amend A."/>
            <person name="Baquero F."/>
            <person name="Berche P."/>
            <person name="Bloecker H."/>
            <person name="Brandt P."/>
            <person name="Chakraborty T."/>
            <person name="Charbit A."/>
            <person name="Chetouani F."/>
            <person name="Couve E."/>
            <person name="de Daruvar A."/>
            <person name="Dehoux P."/>
            <person name="Domann E."/>
            <person name="Dominguez-Bernal G."/>
            <person name="Duchaud E."/>
            <person name="Durant L."/>
            <person name="Dussurget O."/>
            <person name="Entian K.-D."/>
            <person name="Fsihi H."/>
            <person name="Garcia-del Portillo F."/>
            <person name="Garrido P."/>
            <person name="Gautier L."/>
            <person name="Goebel W."/>
            <person name="Gomez-Lopez N."/>
            <person name="Hain T."/>
            <person name="Hauf J."/>
            <person name="Jackson D."/>
            <person name="Jones L.-M."/>
            <person name="Kaerst U."/>
            <person name="Kreft J."/>
            <person name="Kuhn M."/>
            <person name="Kunst F."/>
            <person name="Kurapkat G."/>
            <person name="Madueno E."/>
            <person name="Maitournam A."/>
            <person name="Mata Vicente J."/>
            <person name="Ng E."/>
            <person name="Nedjari H."/>
            <person name="Nordsiek G."/>
            <person name="Novella S."/>
            <person name="de Pablos B."/>
            <person name="Perez-Diaz J.-C."/>
            <person name="Purcell R."/>
            <person name="Remmel B."/>
            <person name="Rose M."/>
            <person name="Schlueter T."/>
            <person name="Simoes N."/>
            <person name="Tierrez A."/>
            <person name="Vazquez-Boland J.-A."/>
            <person name="Voss H."/>
            <person name="Wehland J."/>
            <person name="Cossart P."/>
        </authorList>
    </citation>
    <scope>NUCLEOTIDE SEQUENCE [LARGE SCALE GENOMIC DNA]</scope>
    <source>
        <strain evidence="2">ATCC BAA-680 / CLIP 11262</strain>
    </source>
</reference>
<dbReference type="KEGG" id="lin:lin1729"/>
<accession>Q92B22</accession>
<organism evidence="1 2">
    <name type="scientific">Listeria innocua serovar 6a (strain ATCC BAA-680 / CLIP 11262)</name>
    <dbReference type="NCBI Taxonomy" id="272626"/>
    <lineage>
        <taxon>Bacteria</taxon>
        <taxon>Bacillati</taxon>
        <taxon>Bacillota</taxon>
        <taxon>Bacilli</taxon>
        <taxon>Bacillales</taxon>
        <taxon>Listeriaceae</taxon>
        <taxon>Listeria</taxon>
    </lineage>
</organism>
<evidence type="ECO:0000313" key="1">
    <source>
        <dbReference type="EMBL" id="CAC96960.1"/>
    </source>
</evidence>
<protein>
    <submittedName>
        <fullName evidence="1">Lin1729 protein</fullName>
    </submittedName>
</protein>
<dbReference type="STRING" id="272626.gene:17566060"/>
<gene>
    <name evidence="1" type="ordered locus">lin1729</name>
</gene>
<dbReference type="EMBL" id="AL596169">
    <property type="protein sequence ID" value="CAC96960.1"/>
    <property type="molecule type" value="Genomic_DNA"/>
</dbReference>
<dbReference type="PIR" id="AH1648">
    <property type="entry name" value="AH1648"/>
</dbReference>
<name>Q92B22_LISIN</name>
<dbReference type="HOGENOM" id="CLU_3008894_0_0_9"/>
<dbReference type="AlphaFoldDB" id="Q92B22"/>
<dbReference type="RefSeq" id="WP_003731514.1">
    <property type="nucleotide sequence ID" value="NC_003212.1"/>
</dbReference>
<evidence type="ECO:0000313" key="2">
    <source>
        <dbReference type="Proteomes" id="UP000002513"/>
    </source>
</evidence>
<sequence>MINYKKWLDSMMATEDGKILFERYKKLYGHYPPFLLDATEKEQWDEIKRLIKDADK</sequence>
<proteinExistence type="predicted"/>